<dbReference type="Pfam" id="PF13649">
    <property type="entry name" value="Methyltransf_25"/>
    <property type="match status" value="1"/>
</dbReference>
<name>A0A2L0EKM9_SORCE</name>
<keyword evidence="2" id="KW-0489">Methyltransferase</keyword>
<reference evidence="2 3" key="1">
    <citation type="submission" date="2015-09" db="EMBL/GenBank/DDBJ databases">
        <title>Sorangium comparison.</title>
        <authorList>
            <person name="Zaburannyi N."/>
            <person name="Bunk B."/>
            <person name="Overmann J."/>
            <person name="Mueller R."/>
        </authorList>
    </citation>
    <scope>NUCLEOTIDE SEQUENCE [LARGE SCALE GENOMIC DNA]</scope>
    <source>
        <strain evidence="2 3">So ce26</strain>
    </source>
</reference>
<evidence type="ECO:0000259" key="1">
    <source>
        <dbReference type="Pfam" id="PF13649"/>
    </source>
</evidence>
<dbReference type="PANTHER" id="PTHR43591">
    <property type="entry name" value="METHYLTRANSFERASE"/>
    <property type="match status" value="1"/>
</dbReference>
<dbReference type="CDD" id="cd02440">
    <property type="entry name" value="AdoMet_MTases"/>
    <property type="match status" value="1"/>
</dbReference>
<evidence type="ECO:0000313" key="3">
    <source>
        <dbReference type="Proteomes" id="UP000238348"/>
    </source>
</evidence>
<accession>A0A2L0EKM9</accession>
<dbReference type="RefSeq" id="WP_104977737.1">
    <property type="nucleotide sequence ID" value="NZ_CP012673.1"/>
</dbReference>
<protein>
    <submittedName>
        <fullName evidence="2">SAM-dependent methyltransferase</fullName>
    </submittedName>
</protein>
<dbReference type="AlphaFoldDB" id="A0A2L0EKM9"/>
<gene>
    <name evidence="2" type="primary">smtA</name>
    <name evidence="2" type="ORF">SOCE26_012370</name>
</gene>
<dbReference type="GO" id="GO:0032259">
    <property type="term" value="P:methylation"/>
    <property type="evidence" value="ECO:0007669"/>
    <property type="project" value="UniProtKB-KW"/>
</dbReference>
<sequence length="218" mass="23936">MNATSHRYIHALGPAVLTRFYDPVFRLLTREDTFRGRMVEHAQLAPGQRMLDVGCGTGTFALRAQQRQPGVEVHAIDGDDEVLAIARDKAARAGAGVRFERAMAWSLPYPDGTFDRVTSSLMFHHLALDDKRRAAREILRVLRPGGALLLADFVAPGGAPGRAFVWVLRRFEHLADNLADRLPAELTGAGFSGVAEIDRHPTALMPIAFLRGYKPGIS</sequence>
<dbReference type="Gene3D" id="3.40.50.150">
    <property type="entry name" value="Vaccinia Virus protein VP39"/>
    <property type="match status" value="1"/>
</dbReference>
<dbReference type="EMBL" id="CP012673">
    <property type="protein sequence ID" value="AUX39842.1"/>
    <property type="molecule type" value="Genomic_DNA"/>
</dbReference>
<keyword evidence="2" id="KW-0808">Transferase</keyword>
<dbReference type="InterPro" id="IPR029063">
    <property type="entry name" value="SAM-dependent_MTases_sf"/>
</dbReference>
<feature type="domain" description="Methyltransferase" evidence="1">
    <location>
        <begin position="51"/>
        <end position="146"/>
    </location>
</feature>
<dbReference type="Proteomes" id="UP000238348">
    <property type="component" value="Chromosome"/>
</dbReference>
<dbReference type="GO" id="GO:0008168">
    <property type="term" value="F:methyltransferase activity"/>
    <property type="evidence" value="ECO:0007669"/>
    <property type="project" value="UniProtKB-KW"/>
</dbReference>
<dbReference type="OrthoDB" id="9765084at2"/>
<proteinExistence type="predicted"/>
<dbReference type="InterPro" id="IPR041698">
    <property type="entry name" value="Methyltransf_25"/>
</dbReference>
<organism evidence="2 3">
    <name type="scientific">Sorangium cellulosum</name>
    <name type="common">Polyangium cellulosum</name>
    <dbReference type="NCBI Taxonomy" id="56"/>
    <lineage>
        <taxon>Bacteria</taxon>
        <taxon>Pseudomonadati</taxon>
        <taxon>Myxococcota</taxon>
        <taxon>Polyangia</taxon>
        <taxon>Polyangiales</taxon>
        <taxon>Polyangiaceae</taxon>
        <taxon>Sorangium</taxon>
    </lineage>
</organism>
<evidence type="ECO:0000313" key="2">
    <source>
        <dbReference type="EMBL" id="AUX39842.1"/>
    </source>
</evidence>
<dbReference type="SUPFAM" id="SSF53335">
    <property type="entry name" value="S-adenosyl-L-methionine-dependent methyltransferases"/>
    <property type="match status" value="1"/>
</dbReference>